<sequence>MNAEEFIETVRDDNETALSRLGSSKSLYADTQGEMEPEEVLTAAATSEHHAAETYEAWAESESDDVAEAFAKTASEERGHYETVAGELERHEPGDTPAIQTYLRGLEGTVERLGGVVGRTLAAEQSKTQVTGFFVGNADPQTAGLFRSMDDDLEAQLARASELLESRCDSDDDWERALSAASSAIQAAYDEYTERLESMGVNPKPVC</sequence>
<dbReference type="AlphaFoldDB" id="A0A9R1CT34"/>
<evidence type="ECO:0000313" key="2">
    <source>
        <dbReference type="Proteomes" id="UP001139494"/>
    </source>
</evidence>
<organism evidence="1 2">
    <name type="scientific">Natronomonas aquatica</name>
    <dbReference type="NCBI Taxonomy" id="2841590"/>
    <lineage>
        <taxon>Archaea</taxon>
        <taxon>Methanobacteriati</taxon>
        <taxon>Methanobacteriota</taxon>
        <taxon>Stenosarchaea group</taxon>
        <taxon>Halobacteria</taxon>
        <taxon>Halobacteriales</taxon>
        <taxon>Natronomonadaceae</taxon>
        <taxon>Natronomonas</taxon>
    </lineage>
</organism>
<dbReference type="Gene3D" id="1.20.1260.10">
    <property type="match status" value="1"/>
</dbReference>
<dbReference type="SUPFAM" id="SSF47240">
    <property type="entry name" value="Ferritin-like"/>
    <property type="match status" value="1"/>
</dbReference>
<comment type="caution">
    <text evidence="1">The sequence shown here is derived from an EMBL/GenBank/DDBJ whole genome shotgun (WGS) entry which is preliminary data.</text>
</comment>
<dbReference type="InterPro" id="IPR009078">
    <property type="entry name" value="Ferritin-like_SF"/>
</dbReference>
<proteinExistence type="predicted"/>
<keyword evidence="2" id="KW-1185">Reference proteome</keyword>
<dbReference type="InterPro" id="IPR012347">
    <property type="entry name" value="Ferritin-like"/>
</dbReference>
<reference evidence="1" key="1">
    <citation type="journal article" date="2023" name="Front. Microbiol.">
        <title>Genomic-based phylogenetic and metabolic analyses of the genus Natronomonas, and description of Natronomonas aquatica sp. nov.</title>
        <authorList>
            <person name="Garcia-Roldan A."/>
            <person name="Duran-Viseras A."/>
            <person name="de la Haba R.R."/>
            <person name="Corral P."/>
            <person name="Sanchez-Porro C."/>
            <person name="Ventosa A."/>
        </authorList>
    </citation>
    <scope>NUCLEOTIDE SEQUENCE</scope>
    <source>
        <strain evidence="1">F2-12</strain>
    </source>
</reference>
<dbReference type="Proteomes" id="UP001139494">
    <property type="component" value="Unassembled WGS sequence"/>
</dbReference>
<gene>
    <name evidence="1" type="ORF">KM295_06785</name>
</gene>
<accession>A0A9R1CT34</accession>
<name>A0A9R1CT34_9EURY</name>
<dbReference type="RefSeq" id="WP_256029213.1">
    <property type="nucleotide sequence ID" value="NZ_JAHLKM010000006.1"/>
</dbReference>
<evidence type="ECO:0000313" key="1">
    <source>
        <dbReference type="EMBL" id="MCQ4333189.1"/>
    </source>
</evidence>
<dbReference type="EMBL" id="JAHLKM010000006">
    <property type="protein sequence ID" value="MCQ4333189.1"/>
    <property type="molecule type" value="Genomic_DNA"/>
</dbReference>
<protein>
    <submittedName>
        <fullName evidence="1">Rubrerythrin family protein</fullName>
    </submittedName>
</protein>